<accession>A0A239GF83</accession>
<dbReference type="Proteomes" id="UP000198281">
    <property type="component" value="Unassembled WGS sequence"/>
</dbReference>
<dbReference type="RefSeq" id="WP_089219876.1">
    <property type="nucleotide sequence ID" value="NZ_FZOS01000012.1"/>
</dbReference>
<evidence type="ECO:0000256" key="1">
    <source>
        <dbReference type="SAM" id="Phobius"/>
    </source>
</evidence>
<proteinExistence type="predicted"/>
<organism evidence="2 3">
    <name type="scientific">Edaphosphingomonas laterariae</name>
    <dbReference type="NCBI Taxonomy" id="861865"/>
    <lineage>
        <taxon>Bacteria</taxon>
        <taxon>Pseudomonadati</taxon>
        <taxon>Pseudomonadota</taxon>
        <taxon>Alphaproteobacteria</taxon>
        <taxon>Sphingomonadales</taxon>
        <taxon>Rhizorhabdaceae</taxon>
        <taxon>Edaphosphingomonas</taxon>
    </lineage>
</organism>
<gene>
    <name evidence="2" type="ORF">SAMN06295912_11242</name>
</gene>
<sequence>MTYKPAPFYGAEHLLEIPRRPEETLHEYLVRSQRVLADRVRMVARGRDAAEYFLELERARLRQDRIILILAGPFIAAAAYVGLARAGITEFARFEFIAGVIAMAGVTGGAFVLACATFGPKFADWLLSLRWHRAMRFIRRRR</sequence>
<keyword evidence="3" id="KW-1185">Reference proteome</keyword>
<evidence type="ECO:0000313" key="3">
    <source>
        <dbReference type="Proteomes" id="UP000198281"/>
    </source>
</evidence>
<reference evidence="3" key="1">
    <citation type="submission" date="2017-06" db="EMBL/GenBank/DDBJ databases">
        <authorList>
            <person name="Varghese N."/>
            <person name="Submissions S."/>
        </authorList>
    </citation>
    <scope>NUCLEOTIDE SEQUENCE [LARGE SCALE GENOMIC DNA]</scope>
    <source>
        <strain evidence="3">LNB2</strain>
    </source>
</reference>
<keyword evidence="1" id="KW-1133">Transmembrane helix</keyword>
<feature type="transmembrane region" description="Helical" evidence="1">
    <location>
        <begin position="96"/>
        <end position="119"/>
    </location>
</feature>
<dbReference type="EMBL" id="FZOS01000012">
    <property type="protein sequence ID" value="SNS67799.1"/>
    <property type="molecule type" value="Genomic_DNA"/>
</dbReference>
<dbReference type="AlphaFoldDB" id="A0A239GF83"/>
<name>A0A239GF83_9SPHN</name>
<feature type="transmembrane region" description="Helical" evidence="1">
    <location>
        <begin position="66"/>
        <end position="84"/>
    </location>
</feature>
<protein>
    <submittedName>
        <fullName evidence="2">Uncharacterized protein</fullName>
    </submittedName>
</protein>
<keyword evidence="1" id="KW-0472">Membrane</keyword>
<dbReference type="OrthoDB" id="7472680at2"/>
<keyword evidence="1" id="KW-0812">Transmembrane</keyword>
<evidence type="ECO:0000313" key="2">
    <source>
        <dbReference type="EMBL" id="SNS67799.1"/>
    </source>
</evidence>